<evidence type="ECO:0000256" key="1">
    <source>
        <dbReference type="ARBA" id="ARBA00022691"/>
    </source>
</evidence>
<feature type="domain" description="TsaA-like" evidence="3">
    <location>
        <begin position="8"/>
        <end position="124"/>
    </location>
</feature>
<dbReference type="Proteomes" id="UP000070155">
    <property type="component" value="Unassembled WGS sequence"/>
</dbReference>
<dbReference type="NCBIfam" id="TIGR00104">
    <property type="entry name" value="tRNA_TsaA"/>
    <property type="match status" value="1"/>
</dbReference>
<comment type="similarity">
    <text evidence="2">Belongs to the tRNA methyltransferase O family.</text>
</comment>
<evidence type="ECO:0000256" key="2">
    <source>
        <dbReference type="ARBA" id="ARBA00033753"/>
    </source>
</evidence>
<keyword evidence="1" id="KW-0949">S-adenosyl-L-methionine</keyword>
<evidence type="ECO:0000259" key="3">
    <source>
        <dbReference type="PROSITE" id="PS51668"/>
    </source>
</evidence>
<dbReference type="PANTHER" id="PTHR12818:SF0">
    <property type="entry name" value="TRNA (ADENINE(37)-N6)-METHYLTRANSFERASE"/>
    <property type="match status" value="1"/>
</dbReference>
<dbReference type="EMBL" id="LHXQ01000014">
    <property type="protein sequence ID" value="KXA95123.1"/>
    <property type="molecule type" value="Genomic_DNA"/>
</dbReference>
<dbReference type="Gene3D" id="2.40.30.70">
    <property type="entry name" value="YaeB-like"/>
    <property type="match status" value="1"/>
</dbReference>
<dbReference type="CDD" id="cd09281">
    <property type="entry name" value="UPF0066"/>
    <property type="match status" value="1"/>
</dbReference>
<dbReference type="PANTHER" id="PTHR12818">
    <property type="entry name" value="TRNA (ADENINE(37)-N6)-METHYLTRANSFERASE"/>
    <property type="match status" value="1"/>
</dbReference>
<dbReference type="InterPro" id="IPR023370">
    <property type="entry name" value="TrmO-like_N"/>
</dbReference>
<comment type="caution">
    <text evidence="4">The sequence shown here is derived from an EMBL/GenBank/DDBJ whole genome shotgun (WGS) entry which is preliminary data.</text>
</comment>
<sequence>MKKSKIQIRQIGTVHKTSGSSIKKIEIFPEYSEGLDGLKNLNEIEVYYWMHRLKEKDRGILKVHPKGDPVRPLTGVFALRSPKRPNPIGETRVKIHKIEDNRILVKGLDAFDGSPVIDIKHCRE</sequence>
<keyword evidence="5" id="KW-1185">Reference proteome</keyword>
<dbReference type="PROSITE" id="PS01318">
    <property type="entry name" value="TSAA_1"/>
    <property type="match status" value="1"/>
</dbReference>
<evidence type="ECO:0000313" key="5">
    <source>
        <dbReference type="Proteomes" id="UP000070155"/>
    </source>
</evidence>
<dbReference type="InterPro" id="IPR023368">
    <property type="entry name" value="UPF0066_cons_site"/>
</dbReference>
<name>A0A133ULP3_9EURY</name>
<reference evidence="4 5" key="1">
    <citation type="journal article" date="2016" name="Sci. Rep.">
        <title>Metabolic traits of an uncultured archaeal lineage -MSBL1- from brine pools of the Red Sea.</title>
        <authorList>
            <person name="Mwirichia R."/>
            <person name="Alam I."/>
            <person name="Rashid M."/>
            <person name="Vinu M."/>
            <person name="Ba-Alawi W."/>
            <person name="Anthony Kamau A."/>
            <person name="Kamanda Ngugi D."/>
            <person name="Goker M."/>
            <person name="Klenk H.P."/>
            <person name="Bajic V."/>
            <person name="Stingl U."/>
        </authorList>
    </citation>
    <scope>NUCLEOTIDE SEQUENCE [LARGE SCALE GENOMIC DNA]</scope>
    <source>
        <strain evidence="4">SCGC-AAA259I07</strain>
    </source>
</reference>
<gene>
    <name evidence="4" type="ORF">AKJ36_01470</name>
</gene>
<dbReference type="InterPro" id="IPR040372">
    <property type="entry name" value="YaeB-like"/>
</dbReference>
<dbReference type="InterPro" id="IPR036414">
    <property type="entry name" value="YaeB_N_sf"/>
</dbReference>
<dbReference type="SUPFAM" id="SSF118196">
    <property type="entry name" value="YaeB-like"/>
    <property type="match status" value="1"/>
</dbReference>
<proteinExistence type="inferred from homology"/>
<evidence type="ECO:0000313" key="4">
    <source>
        <dbReference type="EMBL" id="KXA95123.1"/>
    </source>
</evidence>
<accession>A0A133ULP3</accession>
<dbReference type="AlphaFoldDB" id="A0A133ULP3"/>
<dbReference type="PROSITE" id="PS51668">
    <property type="entry name" value="TSAA_2"/>
    <property type="match status" value="1"/>
</dbReference>
<dbReference type="InterPro" id="IPR036413">
    <property type="entry name" value="YaeB-like_sf"/>
</dbReference>
<organism evidence="4 5">
    <name type="scientific">candidate division MSBL1 archaeon SCGC-AAA259I07</name>
    <dbReference type="NCBI Taxonomy" id="1698266"/>
    <lineage>
        <taxon>Archaea</taxon>
        <taxon>Methanobacteriati</taxon>
        <taxon>Methanobacteriota</taxon>
        <taxon>candidate division MSBL1</taxon>
    </lineage>
</organism>
<dbReference type="Pfam" id="PF01980">
    <property type="entry name" value="TrmO_N"/>
    <property type="match status" value="1"/>
</dbReference>
<protein>
    <recommendedName>
        <fullName evidence="3">TsaA-like domain-containing protein</fullName>
    </recommendedName>
</protein>
<dbReference type="PATRIC" id="fig|1698266.3.peg.161"/>